<dbReference type="NCBIfam" id="NF033546">
    <property type="entry name" value="transpos_IS21"/>
    <property type="match status" value="1"/>
</dbReference>
<dbReference type="PANTHER" id="PTHR35004:SF8">
    <property type="entry name" value="TRANSPOSASE RV3428C-RELATED"/>
    <property type="match status" value="1"/>
</dbReference>
<feature type="domain" description="Integrase catalytic" evidence="3">
    <location>
        <begin position="135"/>
        <end position="313"/>
    </location>
</feature>
<keyword evidence="5" id="KW-1185">Reference proteome</keyword>
<protein>
    <submittedName>
        <fullName evidence="4">IS21 family transposase</fullName>
    </submittedName>
</protein>
<sequence length="510" mass="56563">MPRERSDMRRVKELLRLAHELGYSKRQIAQSIRMPKTTVGDYLARADAAGLRYADVAGMNEEAVEALLFQRAAPPEQRPMPDWAWVSAELGKRGVTLMLVWEEYRQQHRDGYSYSQFRRHFLDHTSAGAEPRMRREHAPGAACEVDYAGMTLTISTAEGPRQASVFVGCLPFSGYLYAEVTWTQTAEDWLASHVRMFTHLDGVVPKLVPDNLKTGITHASFYDPVVNRSYHELARHYGTGVVPTRVRRPRDKASAEKGVQVVETRVLAALRNRVFFTLDEANAAIRELVAAVNARPLTTDRTLTRRRLFEDREKPLLKPLPAEPFVIGRWSRYKLAPDYHVSIEGVAYSAPYRLIGKHVDVFCTVSLVSIFHKGERVAAHARQDGEPGRGTVTLDEHRPPNHRAAALLTPEAVRAEAAGLGGALGLLADRIFADADHPDQAARQVAGLLRLGRLHGTVALQAAATAALSANVRSCRFVQHLLAKGQVQALEDPAGGLGPHANLRGPVYYH</sequence>
<evidence type="ECO:0000313" key="5">
    <source>
        <dbReference type="Proteomes" id="UP000595197"/>
    </source>
</evidence>
<dbReference type="InterPro" id="IPR012337">
    <property type="entry name" value="RNaseH-like_sf"/>
</dbReference>
<dbReference type="Proteomes" id="UP000595197">
    <property type="component" value="Plasmid pTT6-1"/>
</dbReference>
<dbReference type="PROSITE" id="PS50532">
    <property type="entry name" value="HTH_IS408"/>
    <property type="match status" value="1"/>
</dbReference>
<dbReference type="SUPFAM" id="SSF53098">
    <property type="entry name" value="Ribonuclease H-like"/>
    <property type="match status" value="1"/>
</dbReference>
<dbReference type="Pfam" id="PF22483">
    <property type="entry name" value="Mu-transpos_C_2"/>
    <property type="match status" value="1"/>
</dbReference>
<dbReference type="Gene3D" id="3.30.420.10">
    <property type="entry name" value="Ribonuclease H-like superfamily/Ribonuclease H"/>
    <property type="match status" value="1"/>
</dbReference>
<dbReference type="InterPro" id="IPR017895">
    <property type="entry name" value="HTH_IS408/IS1162_type"/>
</dbReference>
<geneLocation type="plasmid" evidence="4 5">
    <name>pTT6-1</name>
</geneLocation>
<dbReference type="EMBL" id="CP067421">
    <property type="protein sequence ID" value="QQP93248.1"/>
    <property type="molecule type" value="Genomic_DNA"/>
</dbReference>
<proteinExistence type="inferred from homology"/>
<feature type="domain" description="HTH IS408-type" evidence="2">
    <location>
        <begin position="11"/>
        <end position="90"/>
    </location>
</feature>
<accession>A0ABX7BFT3</accession>
<evidence type="ECO:0000259" key="2">
    <source>
        <dbReference type="PROSITE" id="PS50532"/>
    </source>
</evidence>
<name>A0ABX7BFT3_9PROT</name>
<dbReference type="InterPro" id="IPR054353">
    <property type="entry name" value="IstA-like_C"/>
</dbReference>
<organism evidence="4 5">
    <name type="scientific">Skermanella cutis</name>
    <dbReference type="NCBI Taxonomy" id="2775420"/>
    <lineage>
        <taxon>Bacteria</taxon>
        <taxon>Pseudomonadati</taxon>
        <taxon>Pseudomonadota</taxon>
        <taxon>Alphaproteobacteria</taxon>
        <taxon>Rhodospirillales</taxon>
        <taxon>Azospirillaceae</taxon>
        <taxon>Skermanella</taxon>
    </lineage>
</organism>
<keyword evidence="4" id="KW-0614">Plasmid</keyword>
<evidence type="ECO:0000256" key="1">
    <source>
        <dbReference type="ARBA" id="ARBA00009277"/>
    </source>
</evidence>
<gene>
    <name evidence="4" type="primary">istA</name>
    <name evidence="4" type="ORF">IGS68_29450</name>
</gene>
<evidence type="ECO:0000313" key="4">
    <source>
        <dbReference type="EMBL" id="QQP93248.1"/>
    </source>
</evidence>
<reference evidence="4" key="1">
    <citation type="submission" date="2021-02" db="EMBL/GenBank/DDBJ databases">
        <title>Skermanella TT6 skin isolate.</title>
        <authorList>
            <person name="Lee K."/>
            <person name="Ganzorig M."/>
        </authorList>
    </citation>
    <scope>NUCLEOTIDE SEQUENCE</scope>
    <source>
        <strain evidence="4">TT6</strain>
    </source>
</reference>
<dbReference type="InterPro" id="IPR001584">
    <property type="entry name" value="Integrase_cat-core"/>
</dbReference>
<comment type="similarity">
    <text evidence="1">Belongs to the transposase IS21/IS408/IS1162 family.</text>
</comment>
<dbReference type="PANTHER" id="PTHR35004">
    <property type="entry name" value="TRANSPOSASE RV3428C-RELATED"/>
    <property type="match status" value="1"/>
</dbReference>
<evidence type="ECO:0000259" key="3">
    <source>
        <dbReference type="PROSITE" id="PS50994"/>
    </source>
</evidence>
<dbReference type="RefSeq" id="WP_201082718.1">
    <property type="nucleotide sequence ID" value="NZ_CP067421.1"/>
</dbReference>
<dbReference type="InterPro" id="IPR036397">
    <property type="entry name" value="RNaseH_sf"/>
</dbReference>
<dbReference type="PROSITE" id="PS50994">
    <property type="entry name" value="INTEGRASE"/>
    <property type="match status" value="1"/>
</dbReference>